<dbReference type="Pfam" id="PF25780">
    <property type="entry name" value="TPR_IPO5"/>
    <property type="match status" value="1"/>
</dbReference>
<dbReference type="EMBL" id="CABVLU010000001">
    <property type="protein sequence ID" value="VVT47117.1"/>
    <property type="molecule type" value="Genomic_DNA"/>
</dbReference>
<dbReference type="GO" id="GO:0006606">
    <property type="term" value="P:protein import into nucleus"/>
    <property type="evidence" value="ECO:0007669"/>
    <property type="project" value="InterPro"/>
</dbReference>
<evidence type="ECO:0000256" key="1">
    <source>
        <dbReference type="ARBA" id="ARBA00004123"/>
    </source>
</evidence>
<dbReference type="InterPro" id="IPR021133">
    <property type="entry name" value="HEAT_type_2"/>
</dbReference>
<dbReference type="InterPro" id="IPR040122">
    <property type="entry name" value="Importin_beta"/>
</dbReference>
<evidence type="ECO:0000256" key="3">
    <source>
        <dbReference type="ARBA" id="ARBA00022448"/>
    </source>
</evidence>
<evidence type="ECO:0000256" key="6">
    <source>
        <dbReference type="ARBA" id="ARBA00022927"/>
    </source>
</evidence>
<dbReference type="Pfam" id="PF18808">
    <property type="entry name" value="Importin_rep_4"/>
    <property type="match status" value="1"/>
</dbReference>
<keyword evidence="4" id="KW-0963">Cytoplasm</keyword>
<evidence type="ECO:0000256" key="5">
    <source>
        <dbReference type="ARBA" id="ARBA00022737"/>
    </source>
</evidence>
<gene>
    <name evidence="10" type="ORF">SAPINGB_P001551</name>
</gene>
<proteinExistence type="predicted"/>
<keyword evidence="5" id="KW-0677">Repeat</keyword>
<feature type="repeat" description="HEAT" evidence="8">
    <location>
        <begin position="187"/>
        <end position="225"/>
    </location>
</feature>
<dbReference type="InterPro" id="IPR058584">
    <property type="entry name" value="IMB1_TNPO1-like_TPR"/>
</dbReference>
<dbReference type="SMART" id="SM01349">
    <property type="entry name" value="TOG"/>
    <property type="match status" value="1"/>
</dbReference>
<dbReference type="InterPro" id="IPR057672">
    <property type="entry name" value="TPR_IPO4/5"/>
</dbReference>
<evidence type="ECO:0000313" key="10">
    <source>
        <dbReference type="EMBL" id="VVT47117.1"/>
    </source>
</evidence>
<evidence type="ECO:0000256" key="4">
    <source>
        <dbReference type="ARBA" id="ARBA00022490"/>
    </source>
</evidence>
<dbReference type="PANTHER" id="PTHR10527">
    <property type="entry name" value="IMPORTIN BETA"/>
    <property type="match status" value="1"/>
</dbReference>
<dbReference type="GO" id="GO:0005634">
    <property type="term" value="C:nucleus"/>
    <property type="evidence" value="ECO:0007669"/>
    <property type="project" value="UniProtKB-SubCell"/>
</dbReference>
<dbReference type="InterPro" id="IPR016024">
    <property type="entry name" value="ARM-type_fold"/>
</dbReference>
<evidence type="ECO:0000256" key="7">
    <source>
        <dbReference type="ARBA" id="ARBA00023242"/>
    </source>
</evidence>
<sequence>MSLLPQETKLALTAMLNNLMSPDNEVRSQAEVLLNEHWIAGGENQLSQLLVGLAEASLSDDNGTIRAFSAVIFRRVASKQPENTTDVTLRTIDVIPAEVNTKLKSLLLEGLINSQQTPEVRHKIADAVAGLAKPGSSSNFSTSATWPQLIPALIHGTNQSDNTIRECCFRIFASVPEVIDNSIASQIAPIFEQALADPSDEVKIAALRAFTAYFRQLSKNQWPSLHHLLPSILNLLSHFQDGSKEHELAATFESIIELAELAPKMFKPTLQTILEFCISIAKNKEIDTNARLSALELLSTLADEAPNMCRNEPNFAPKVVQLCLELMTEVGEDDDDQASEWIEENDINQSENNDEVYSAAKHSLDRLALKLGGEVILPSFSLWVPQLLESSNWKDRHAALMAFSNVAEGCAEIMITQISRILDMVLPLIDDPHPRVQWAAVNALGQMSTDFADDMQLNYADRVVPALISKMGPNSVSRVQVHAAAAMVNFAENATKEILEHYLDSLLSNLLTLLQSPKTYVIEQVITTISIVADAAQTKFMKYYDTLMPMLFQFMKSDTDAELRTLKAKSIECSTLIVVAVGKEKAHPQFQEMVQIFAAIQSSCVDDDDPCLSYLGQAWGRLCQVFGKEFLPYLGGVMPPLLATAKARADLQLIEDEKEMEQLEHTEGWEILPLQGKFIGLHTAVLDEKAQAIDIINIYAGVLGEDFYSYVPEIVKDIVLPGLHFFYNDSVRYSTLFVIPSLLLSAQKAVMSGKNVSLDVAKRDASVYEIWHPIFEKLVDLLSVEPLMEVLVAAYTCLHIIIDKMYPGILTEKQLEMLGSKIRDTMTKYSERAVLRQEEDNIYTEDIDEDDSEEVDNELIGEVNKALHSIFKSSGVAFLPVFQTEIAPLVQTFLGGTLDQRDWALNAVDDLIEFTGPASWALKDLFVNHFADALVNGSSSIRLAAAYGIGVAAQFGGDSYADMCLQNLQSLFDIANAPDARSEENVEAAENACASIAKILRKYGGSRITGADLNQALVEWVKTLPVYNDEEAAPFAYMFLCDLVEQGHDSVMGQIPKVLESVGLALQHDAIASRTRQRVIDVFKTFMAKLPQDQLISLVQAFPQDTQKALHEAFQ</sequence>
<organism evidence="10 11">
    <name type="scientific">Magnusiomyces paraingens</name>
    <dbReference type="NCBI Taxonomy" id="2606893"/>
    <lineage>
        <taxon>Eukaryota</taxon>
        <taxon>Fungi</taxon>
        <taxon>Dikarya</taxon>
        <taxon>Ascomycota</taxon>
        <taxon>Saccharomycotina</taxon>
        <taxon>Dipodascomycetes</taxon>
        <taxon>Dipodascales</taxon>
        <taxon>Dipodascaceae</taxon>
        <taxon>Magnusiomyces</taxon>
    </lineage>
</organism>
<dbReference type="Pfam" id="PF13513">
    <property type="entry name" value="HEAT_EZ"/>
    <property type="match status" value="1"/>
</dbReference>
<dbReference type="GO" id="GO:0005737">
    <property type="term" value="C:cytoplasm"/>
    <property type="evidence" value="ECO:0007669"/>
    <property type="project" value="UniProtKB-SubCell"/>
</dbReference>
<dbReference type="Pfam" id="PF25574">
    <property type="entry name" value="TPR_IMB1"/>
    <property type="match status" value="1"/>
</dbReference>
<dbReference type="InterPro" id="IPR040928">
    <property type="entry name" value="Importin_rep_5"/>
</dbReference>
<protein>
    <recommendedName>
        <fullName evidence="9">TOG domain-containing protein</fullName>
    </recommendedName>
</protein>
<dbReference type="Proteomes" id="UP000398389">
    <property type="component" value="Unassembled WGS sequence"/>
</dbReference>
<evidence type="ECO:0000256" key="2">
    <source>
        <dbReference type="ARBA" id="ARBA00004496"/>
    </source>
</evidence>
<dbReference type="AlphaFoldDB" id="A0A5E8B6J3"/>
<dbReference type="Pfam" id="PF18816">
    <property type="entry name" value="Importin_rep_5"/>
    <property type="match status" value="1"/>
</dbReference>
<keyword evidence="7" id="KW-0539">Nucleus</keyword>
<accession>A0A5E8B6J3</accession>
<keyword evidence="3" id="KW-0813">Transport</keyword>
<dbReference type="InterPro" id="IPR041653">
    <property type="entry name" value="Importin_rep_4"/>
</dbReference>
<keyword evidence="6" id="KW-0653">Protein transport</keyword>
<comment type="subcellular location">
    <subcellularLocation>
        <location evidence="2">Cytoplasm</location>
    </subcellularLocation>
    <subcellularLocation>
        <location evidence="1">Nucleus</location>
    </subcellularLocation>
</comment>
<dbReference type="InterPro" id="IPR041389">
    <property type="entry name" value="Importin_rep_6"/>
</dbReference>
<evidence type="ECO:0000313" key="11">
    <source>
        <dbReference type="Proteomes" id="UP000398389"/>
    </source>
</evidence>
<reference evidence="10 11" key="1">
    <citation type="submission" date="2019-09" db="EMBL/GenBank/DDBJ databases">
        <authorList>
            <person name="Brejova B."/>
        </authorList>
    </citation>
    <scope>NUCLEOTIDE SEQUENCE [LARGE SCALE GENOMIC DNA]</scope>
</reference>
<dbReference type="PROSITE" id="PS50077">
    <property type="entry name" value="HEAT_REPEAT"/>
    <property type="match status" value="1"/>
</dbReference>
<keyword evidence="11" id="KW-1185">Reference proteome</keyword>
<feature type="domain" description="TOG" evidence="9">
    <location>
        <begin position="368"/>
        <end position="610"/>
    </location>
</feature>
<dbReference type="InterPro" id="IPR011989">
    <property type="entry name" value="ARM-like"/>
</dbReference>
<dbReference type="InterPro" id="IPR034085">
    <property type="entry name" value="TOG"/>
</dbReference>
<dbReference type="Pfam" id="PF18829">
    <property type="entry name" value="Importin_rep_6"/>
    <property type="match status" value="1"/>
</dbReference>
<dbReference type="RefSeq" id="XP_031852163.1">
    <property type="nucleotide sequence ID" value="XM_031996272.1"/>
</dbReference>
<name>A0A5E8B6J3_9ASCO</name>
<evidence type="ECO:0000259" key="9">
    <source>
        <dbReference type="SMART" id="SM01349"/>
    </source>
</evidence>
<dbReference type="Gene3D" id="1.25.10.10">
    <property type="entry name" value="Leucine-rich Repeat Variant"/>
    <property type="match status" value="1"/>
</dbReference>
<evidence type="ECO:0000256" key="8">
    <source>
        <dbReference type="PROSITE-ProRule" id="PRU00103"/>
    </source>
</evidence>
<dbReference type="SUPFAM" id="SSF48371">
    <property type="entry name" value="ARM repeat"/>
    <property type="match status" value="1"/>
</dbReference>
<dbReference type="OrthoDB" id="543373at2759"/>
<dbReference type="GeneID" id="43580372"/>